<dbReference type="PANTHER" id="PTHR11533">
    <property type="entry name" value="PROTEASE M1 ZINC METALLOPROTEASE"/>
    <property type="match status" value="1"/>
</dbReference>
<feature type="domain" description="Peptidase M1 membrane alanine aminopeptidase" evidence="3">
    <location>
        <begin position="303"/>
        <end position="497"/>
    </location>
</feature>
<dbReference type="GO" id="GO:0005737">
    <property type="term" value="C:cytoplasm"/>
    <property type="evidence" value="ECO:0007669"/>
    <property type="project" value="TreeGrafter"/>
</dbReference>
<feature type="compositionally biased region" description="Polar residues" evidence="1">
    <location>
        <begin position="41"/>
        <end position="52"/>
    </location>
</feature>
<dbReference type="CDD" id="cd09603">
    <property type="entry name" value="M1_APN_like"/>
    <property type="match status" value="1"/>
</dbReference>
<accession>S4A0B1</accession>
<dbReference type="Proteomes" id="UP000014629">
    <property type="component" value="Unassembled WGS sequence"/>
</dbReference>
<dbReference type="GO" id="GO:0005615">
    <property type="term" value="C:extracellular space"/>
    <property type="evidence" value="ECO:0007669"/>
    <property type="project" value="TreeGrafter"/>
</dbReference>
<comment type="caution">
    <text evidence="5">The sequence shown here is derived from an EMBL/GenBank/DDBJ whole genome shotgun (WGS) entry which is preliminary data.</text>
</comment>
<dbReference type="EMBL" id="AOPZ01000116">
    <property type="protein sequence ID" value="EPH44110.1"/>
    <property type="molecule type" value="Genomic_DNA"/>
</dbReference>
<keyword evidence="5" id="KW-0378">Hydrolase</keyword>
<dbReference type="AlphaFoldDB" id="S4A0B1"/>
<keyword evidence="2" id="KW-0732">Signal</keyword>
<dbReference type="InterPro" id="IPR027268">
    <property type="entry name" value="Peptidase_M4/M1_CTD_sf"/>
</dbReference>
<dbReference type="Gene3D" id="2.60.40.1730">
    <property type="entry name" value="tricorn interacting facor f3 domain"/>
    <property type="match status" value="1"/>
</dbReference>
<evidence type="ECO:0000256" key="1">
    <source>
        <dbReference type="SAM" id="MobiDB-lite"/>
    </source>
</evidence>
<dbReference type="InterPro" id="IPR014782">
    <property type="entry name" value="Peptidase_M1_dom"/>
</dbReference>
<dbReference type="SUPFAM" id="SSF63737">
    <property type="entry name" value="Leukotriene A4 hydrolase N-terminal domain"/>
    <property type="match status" value="1"/>
</dbReference>
<dbReference type="GO" id="GO:0016020">
    <property type="term" value="C:membrane"/>
    <property type="evidence" value="ECO:0007669"/>
    <property type="project" value="TreeGrafter"/>
</dbReference>
<dbReference type="GO" id="GO:0043171">
    <property type="term" value="P:peptide catabolic process"/>
    <property type="evidence" value="ECO:0007669"/>
    <property type="project" value="TreeGrafter"/>
</dbReference>
<keyword evidence="6" id="KW-1185">Reference proteome</keyword>
<dbReference type="SUPFAM" id="SSF55486">
    <property type="entry name" value="Metalloproteases ('zincins'), catalytic domain"/>
    <property type="match status" value="1"/>
</dbReference>
<sequence length="521" mass="57701">MVTMLPAPAHRKRRRRTVLIALAASTAAMATMTVGPLGWAGTQNGHTPNGTTPDDEQPSAGARSAGDRLLPYLGNGGYDVRSYDVGYTYRPGTTKMDSSVRIHATATQALSRFSLDAAVDEIRTVTVQGQPARFTVDKKGEKLDVTPRQALDKGRPFDVNIAYRVDRSDNRARPGDPTSPAPRLTPWVNKKDGFVLFGQPDRSHMFFPANDYPVDRARFTFRITAPKDLQAVGIGTQRSRTTKGDDATTVFTTRDEIPTHVVQAGVGHYKEIRDRGPRGMPLRSYITADAYEAAKPLVNAIPGQMAWMEKEFGREFPLETYGVLGVADGYLGVALETATLSTFAVEGLQGEPDLREPTMVHEMVHQYFGDELSVANWDTNWISEGHAEYYQLRYNVHKGWRDWDTVLKLRYEFDPEGRAASGPPNRPKEAIDALVGGNNAGVLMLAGLRHQVGDATFKKIEGTFFDRYRGKAADTQDYIDVANEVSGRDFTSYITSWLYDEKTPPMPGHPDWVAPEPPKDS</sequence>
<evidence type="ECO:0000313" key="6">
    <source>
        <dbReference type="Proteomes" id="UP000014629"/>
    </source>
</evidence>
<feature type="signal peptide" evidence="2">
    <location>
        <begin position="1"/>
        <end position="30"/>
    </location>
</feature>
<dbReference type="InterPro" id="IPR042097">
    <property type="entry name" value="Aminopeptidase_N-like_N_sf"/>
</dbReference>
<evidence type="ECO:0000256" key="2">
    <source>
        <dbReference type="SAM" id="SignalP"/>
    </source>
</evidence>
<dbReference type="GO" id="GO:0070006">
    <property type="term" value="F:metalloaminopeptidase activity"/>
    <property type="evidence" value="ECO:0007669"/>
    <property type="project" value="TreeGrafter"/>
</dbReference>
<keyword evidence="5" id="KW-0031">Aminopeptidase</keyword>
<feature type="domain" description="Aminopeptidase N-like N-terminal" evidence="4">
    <location>
        <begin position="83"/>
        <end position="259"/>
    </location>
</feature>
<dbReference type="Gene3D" id="1.10.390.10">
    <property type="entry name" value="Neutral Protease Domain 2"/>
    <property type="match status" value="1"/>
</dbReference>
<dbReference type="PANTHER" id="PTHR11533:SF174">
    <property type="entry name" value="PUROMYCIN-SENSITIVE AMINOPEPTIDASE-RELATED"/>
    <property type="match status" value="1"/>
</dbReference>
<dbReference type="GO" id="GO:0042277">
    <property type="term" value="F:peptide binding"/>
    <property type="evidence" value="ECO:0007669"/>
    <property type="project" value="TreeGrafter"/>
</dbReference>
<keyword evidence="5" id="KW-0645">Protease</keyword>
<feature type="chain" id="PRO_5004525235" evidence="2">
    <location>
        <begin position="31"/>
        <end position="521"/>
    </location>
</feature>
<dbReference type="Pfam" id="PF17900">
    <property type="entry name" value="Peptidase_M1_N"/>
    <property type="match status" value="1"/>
</dbReference>
<evidence type="ECO:0000313" key="5">
    <source>
        <dbReference type="EMBL" id="EPH44110.1"/>
    </source>
</evidence>
<proteinExistence type="predicted"/>
<dbReference type="PATRIC" id="fig|1286094.4.peg.2797"/>
<dbReference type="GO" id="GO:0008270">
    <property type="term" value="F:zinc ion binding"/>
    <property type="evidence" value="ECO:0007669"/>
    <property type="project" value="InterPro"/>
</dbReference>
<dbReference type="InterPro" id="IPR045357">
    <property type="entry name" value="Aminopeptidase_N-like_N"/>
</dbReference>
<dbReference type="InterPro" id="IPR050344">
    <property type="entry name" value="Peptidase_M1_aminopeptidases"/>
</dbReference>
<protein>
    <submittedName>
        <fullName evidence="5">Putative Aminopeptidase 2</fullName>
    </submittedName>
</protein>
<name>S4A0B1_9ACTN</name>
<evidence type="ECO:0000259" key="4">
    <source>
        <dbReference type="Pfam" id="PF17900"/>
    </source>
</evidence>
<organism evidence="5 6">
    <name type="scientific">Streptomyces aurantiacus JA 4570</name>
    <dbReference type="NCBI Taxonomy" id="1286094"/>
    <lineage>
        <taxon>Bacteria</taxon>
        <taxon>Bacillati</taxon>
        <taxon>Actinomycetota</taxon>
        <taxon>Actinomycetes</taxon>
        <taxon>Kitasatosporales</taxon>
        <taxon>Streptomycetaceae</taxon>
        <taxon>Streptomyces</taxon>
        <taxon>Streptomyces aurantiacus group</taxon>
    </lineage>
</organism>
<feature type="region of interest" description="Disordered" evidence="1">
    <location>
        <begin position="38"/>
        <end position="67"/>
    </location>
</feature>
<reference evidence="5 6" key="1">
    <citation type="submission" date="2013-02" db="EMBL/GenBank/DDBJ databases">
        <title>Draft Genome Sequence of Streptomyces aurantiacus, Which Produces Setomimycin.</title>
        <authorList>
            <person name="Gruening B.A."/>
            <person name="Praeg A."/>
            <person name="Erxleben A."/>
            <person name="Guenther S."/>
            <person name="Mueller M."/>
        </authorList>
    </citation>
    <scope>NUCLEOTIDE SEQUENCE [LARGE SCALE GENOMIC DNA]</scope>
    <source>
        <strain evidence="5 6">JA 4570</strain>
    </source>
</reference>
<gene>
    <name evidence="5" type="ORF">STRAU_2824</name>
</gene>
<dbReference type="Pfam" id="PF01433">
    <property type="entry name" value="Peptidase_M1"/>
    <property type="match status" value="1"/>
</dbReference>
<evidence type="ECO:0000259" key="3">
    <source>
        <dbReference type="Pfam" id="PF01433"/>
    </source>
</evidence>